<dbReference type="PANTHER" id="PTHR30457">
    <property type="entry name" value="5'-NUCLEOTIDASE SURE"/>
    <property type="match status" value="1"/>
</dbReference>
<evidence type="ECO:0000256" key="6">
    <source>
        <dbReference type="ARBA" id="ARBA00022801"/>
    </source>
</evidence>
<keyword evidence="4 7" id="KW-0479">Metal-binding</keyword>
<name>A0ABU7XLJ9_9HYPH</name>
<organism evidence="9 10">
    <name type="scientific">Methylocystis borbori</name>
    <dbReference type="NCBI Taxonomy" id="3118750"/>
    <lineage>
        <taxon>Bacteria</taxon>
        <taxon>Pseudomonadati</taxon>
        <taxon>Pseudomonadota</taxon>
        <taxon>Alphaproteobacteria</taxon>
        <taxon>Hyphomicrobiales</taxon>
        <taxon>Methylocystaceae</taxon>
        <taxon>Methylocystis</taxon>
    </lineage>
</organism>
<gene>
    <name evidence="7 9" type="primary">surE</name>
    <name evidence="9" type="ORF">V3H18_15980</name>
</gene>
<protein>
    <recommendedName>
        <fullName evidence="7">5'-nucleotidase SurE</fullName>
        <ecNumber evidence="7">3.1.3.5</ecNumber>
    </recommendedName>
    <alternativeName>
        <fullName evidence="7">Nucleoside 5'-monophosphate phosphohydrolase</fullName>
    </alternativeName>
</protein>
<comment type="catalytic activity">
    <reaction evidence="1 7">
        <text>a ribonucleoside 5'-phosphate + H2O = a ribonucleoside + phosphate</text>
        <dbReference type="Rhea" id="RHEA:12484"/>
        <dbReference type="ChEBI" id="CHEBI:15377"/>
        <dbReference type="ChEBI" id="CHEBI:18254"/>
        <dbReference type="ChEBI" id="CHEBI:43474"/>
        <dbReference type="ChEBI" id="CHEBI:58043"/>
        <dbReference type="EC" id="3.1.3.5"/>
    </reaction>
</comment>
<dbReference type="Gene3D" id="3.40.1210.10">
    <property type="entry name" value="Survival protein SurE-like phosphatase/nucleotidase"/>
    <property type="match status" value="1"/>
</dbReference>
<feature type="binding site" evidence="7">
    <location>
        <position position="40"/>
    </location>
    <ligand>
        <name>a divalent metal cation</name>
        <dbReference type="ChEBI" id="CHEBI:60240"/>
    </ligand>
</feature>
<comment type="caution">
    <text evidence="9">The sequence shown here is derived from an EMBL/GenBank/DDBJ whole genome shotgun (WGS) entry which is preliminary data.</text>
</comment>
<evidence type="ECO:0000256" key="5">
    <source>
        <dbReference type="ARBA" id="ARBA00022741"/>
    </source>
</evidence>
<dbReference type="HAMAP" id="MF_00060">
    <property type="entry name" value="SurE"/>
    <property type="match status" value="1"/>
</dbReference>
<sequence length="257" mass="27790">MRILLTNDDGVHAPGLAIAENIAREFSDDIFIIAPEFEQSGVAHSLSLNDPLRLREISPRHFALKGTPTDCVIMGVRKLMLDHPPDLIISGVNSGQNVAEDVSYSGTIAGAMEGTILGVPSIALSQVYDFFDPDVKIHWDCAATHGAGIVRRLLAAGVPKNVLMNVNFPDCPAKEVAGVAITMQGRRASDVMLIEDRKDGRGKPYHWIAFQKANFKPGPGTDLLALEEKKISITPLQLDFTDHPSVTRLAALFEGAS</sequence>
<evidence type="ECO:0000256" key="1">
    <source>
        <dbReference type="ARBA" id="ARBA00000815"/>
    </source>
</evidence>
<dbReference type="GO" id="GO:0008254">
    <property type="term" value="F:3'-nucleotidase activity"/>
    <property type="evidence" value="ECO:0007669"/>
    <property type="project" value="UniProtKB-EC"/>
</dbReference>
<keyword evidence="3 7" id="KW-0963">Cytoplasm</keyword>
<dbReference type="RefSeq" id="WP_332083070.1">
    <property type="nucleotide sequence ID" value="NZ_JAZHYN010000075.1"/>
</dbReference>
<comment type="cofactor">
    <cofactor evidence="7">
        <name>a divalent metal cation</name>
        <dbReference type="ChEBI" id="CHEBI:60240"/>
    </cofactor>
    <text evidence="7">Binds 1 divalent metal cation per subunit.</text>
</comment>
<evidence type="ECO:0000256" key="7">
    <source>
        <dbReference type="HAMAP-Rule" id="MF_00060"/>
    </source>
</evidence>
<dbReference type="InterPro" id="IPR002828">
    <property type="entry name" value="SurE-like_Pase/nucleotidase"/>
</dbReference>
<keyword evidence="10" id="KW-1185">Reference proteome</keyword>
<keyword evidence="5 7" id="KW-0547">Nucleotide-binding</keyword>
<accession>A0ABU7XLJ9</accession>
<evidence type="ECO:0000256" key="4">
    <source>
        <dbReference type="ARBA" id="ARBA00022723"/>
    </source>
</evidence>
<evidence type="ECO:0000259" key="8">
    <source>
        <dbReference type="Pfam" id="PF01975"/>
    </source>
</evidence>
<evidence type="ECO:0000256" key="2">
    <source>
        <dbReference type="ARBA" id="ARBA00011062"/>
    </source>
</evidence>
<comment type="function">
    <text evidence="7">Nucleotidase that shows phosphatase activity on nucleoside 5'-monophosphates.</text>
</comment>
<reference evidence="9 10" key="1">
    <citation type="submission" date="2024-02" db="EMBL/GenBank/DDBJ databases">
        <authorList>
            <person name="Grouzdev D."/>
        </authorList>
    </citation>
    <scope>NUCLEOTIDE SEQUENCE [LARGE SCALE GENOMIC DNA]</scope>
    <source>
        <strain evidence="9 10">9N</strain>
    </source>
</reference>
<keyword evidence="6 7" id="KW-0378">Hydrolase</keyword>
<comment type="similarity">
    <text evidence="2 7">Belongs to the SurE nucleotidase family.</text>
</comment>
<dbReference type="EMBL" id="JAZHYN010000075">
    <property type="protein sequence ID" value="MEF3368034.1"/>
    <property type="molecule type" value="Genomic_DNA"/>
</dbReference>
<comment type="subcellular location">
    <subcellularLocation>
        <location evidence="7">Cytoplasm</location>
    </subcellularLocation>
</comment>
<dbReference type="NCBIfam" id="TIGR00087">
    <property type="entry name" value="surE"/>
    <property type="match status" value="1"/>
</dbReference>
<dbReference type="Pfam" id="PF01975">
    <property type="entry name" value="SurE"/>
    <property type="match status" value="1"/>
</dbReference>
<evidence type="ECO:0000313" key="9">
    <source>
        <dbReference type="EMBL" id="MEF3368034.1"/>
    </source>
</evidence>
<evidence type="ECO:0000313" key="10">
    <source>
        <dbReference type="Proteomes" id="UP001350748"/>
    </source>
</evidence>
<proteinExistence type="inferred from homology"/>
<feature type="binding site" evidence="7">
    <location>
        <position position="8"/>
    </location>
    <ligand>
        <name>a divalent metal cation</name>
        <dbReference type="ChEBI" id="CHEBI:60240"/>
    </ligand>
</feature>
<dbReference type="PANTHER" id="PTHR30457:SF12">
    <property type="entry name" value="5'_3'-NUCLEOTIDASE SURE"/>
    <property type="match status" value="1"/>
</dbReference>
<dbReference type="InterPro" id="IPR036523">
    <property type="entry name" value="SurE-like_sf"/>
</dbReference>
<evidence type="ECO:0000256" key="3">
    <source>
        <dbReference type="ARBA" id="ARBA00022490"/>
    </source>
</evidence>
<feature type="domain" description="Survival protein SurE-like phosphatase/nucleotidase" evidence="8">
    <location>
        <begin position="3"/>
        <end position="188"/>
    </location>
</feature>
<dbReference type="InterPro" id="IPR030048">
    <property type="entry name" value="SurE"/>
</dbReference>
<feature type="binding site" evidence="7">
    <location>
        <position position="93"/>
    </location>
    <ligand>
        <name>a divalent metal cation</name>
        <dbReference type="ChEBI" id="CHEBI:60240"/>
    </ligand>
</feature>
<dbReference type="EC" id="3.1.3.5" evidence="7"/>
<dbReference type="Proteomes" id="UP001350748">
    <property type="component" value="Unassembled WGS sequence"/>
</dbReference>
<dbReference type="NCBIfam" id="NF001490">
    <property type="entry name" value="PRK00346.1-4"/>
    <property type="match status" value="1"/>
</dbReference>
<dbReference type="SUPFAM" id="SSF64167">
    <property type="entry name" value="SurE-like"/>
    <property type="match status" value="1"/>
</dbReference>
<feature type="binding site" evidence="7">
    <location>
        <position position="9"/>
    </location>
    <ligand>
        <name>a divalent metal cation</name>
        <dbReference type="ChEBI" id="CHEBI:60240"/>
    </ligand>
</feature>